<comment type="caution">
    <text evidence="4">The sequence shown here is derived from an EMBL/GenBank/DDBJ whole genome shotgun (WGS) entry which is preliminary data.</text>
</comment>
<reference evidence="4 5" key="1">
    <citation type="submission" date="2019-02" db="EMBL/GenBank/DDBJ databases">
        <title>Kribbella capetownensis sp. nov. and Kribbella speibonae sp. nov., isolated from soil.</title>
        <authorList>
            <person name="Curtis S.M."/>
            <person name="Norton I."/>
            <person name="Everest G.J."/>
            <person name="Meyers P.R."/>
        </authorList>
    </citation>
    <scope>NUCLEOTIDE SEQUENCE [LARGE SCALE GENOMIC DNA]</scope>
    <source>
        <strain evidence="4 5">YM55</strain>
    </source>
</reference>
<dbReference type="EMBL" id="SJKC01000003">
    <property type="protein sequence ID" value="TCC36280.1"/>
    <property type="molecule type" value="Genomic_DNA"/>
</dbReference>
<dbReference type="GO" id="GO:0016740">
    <property type="term" value="F:transferase activity"/>
    <property type="evidence" value="ECO:0007669"/>
    <property type="project" value="UniProtKB-KW"/>
</dbReference>
<dbReference type="PANTHER" id="PTHR34847:SF1">
    <property type="entry name" value="NODULATION PROTEIN U"/>
    <property type="match status" value="1"/>
</dbReference>
<dbReference type="Pfam" id="PF16861">
    <property type="entry name" value="Carbam_trans_C"/>
    <property type="match status" value="1"/>
</dbReference>
<accession>A0A4R0IU58</accession>
<evidence type="ECO:0000256" key="1">
    <source>
        <dbReference type="ARBA" id="ARBA00006129"/>
    </source>
</evidence>
<dbReference type="PANTHER" id="PTHR34847">
    <property type="entry name" value="NODULATION PROTEIN U"/>
    <property type="match status" value="1"/>
</dbReference>
<dbReference type="InterPro" id="IPR038152">
    <property type="entry name" value="Carbam_trans_C_sf"/>
</dbReference>
<dbReference type="Proteomes" id="UP000294225">
    <property type="component" value="Unassembled WGS sequence"/>
</dbReference>
<comment type="similarity">
    <text evidence="1">Belongs to the NodU/CmcH family.</text>
</comment>
<evidence type="ECO:0000259" key="3">
    <source>
        <dbReference type="Pfam" id="PF16861"/>
    </source>
</evidence>
<dbReference type="AlphaFoldDB" id="A0A4R0IU58"/>
<proteinExistence type="inferred from homology"/>
<gene>
    <name evidence="4" type="ORF">E0H92_26875</name>
</gene>
<organism evidence="4 5">
    <name type="scientific">Kribbella speibonae</name>
    <dbReference type="NCBI Taxonomy" id="1572660"/>
    <lineage>
        <taxon>Bacteria</taxon>
        <taxon>Bacillati</taxon>
        <taxon>Actinomycetota</taxon>
        <taxon>Actinomycetes</taxon>
        <taxon>Propionibacteriales</taxon>
        <taxon>Kribbellaceae</taxon>
        <taxon>Kribbella</taxon>
    </lineage>
</organism>
<keyword evidence="4" id="KW-0808">Transferase</keyword>
<sequence>MLILAFNPGHDSAVTVIEDRKLVYCLASEMDSYPRYAKFTPEALLRISAMVHRPPDVVALGGWLRRVGHKINDVAAGYEGDTQTLERSSFFGAGVRYFSSSHERSHIMAAVGMAPRGPFSTRRAVLVWEGLVGCFYLLDEEHRILKRIPVLREPGWRYQFLFGLGDPGTPDSDCLRLEQAGKLMALAGYGDPGSVPGPAVETVDRIMSMRRVTGQSKAGFQDSVLYNIGLTNDVFRGAAALLTRKIFNVFRTAARNSLPHGIPLHIAGGCALNCEWNRMWQSDDQFSSVFVPPCPNDSGSSLGTGIDALFALTGDPHIEWSVYSGLEFEMDRQPDRKLWVKERLDIRKVALGLQAGEVSAWVQGRSEVGPRALGNRSLVAAPFEVRTRDRLNAIKNREAYRPIAPVCRTEDIGEHFETDFEDPYMLYFRQVKNRSLGAVIHADGSARLQTVSSTSNPPLHRLLSEFREVSGAGVLCNTSLNFSGRGFINRMSDLEDYCSVRGVDRMVVGEIMYSRTDQGSRAAGIARPEDLDDSLM</sequence>
<name>A0A4R0IU58_9ACTN</name>
<dbReference type="Gene3D" id="3.30.420.40">
    <property type="match status" value="1"/>
</dbReference>
<dbReference type="InterPro" id="IPR031730">
    <property type="entry name" value="Carbam_trans_C"/>
</dbReference>
<dbReference type="InterPro" id="IPR051338">
    <property type="entry name" value="NodU/CmcH_Carbamoyltrnsfr"/>
</dbReference>
<protein>
    <submittedName>
        <fullName evidence="4">3-hydroxymethylcephem carbamoyltransferase</fullName>
    </submittedName>
</protein>
<evidence type="ECO:0000313" key="5">
    <source>
        <dbReference type="Proteomes" id="UP000294225"/>
    </source>
</evidence>
<dbReference type="Pfam" id="PF02543">
    <property type="entry name" value="Carbam_trans_N"/>
    <property type="match status" value="1"/>
</dbReference>
<feature type="domain" description="Carbamoyltransferase C-terminal" evidence="3">
    <location>
        <begin position="353"/>
        <end position="514"/>
    </location>
</feature>
<evidence type="ECO:0000313" key="4">
    <source>
        <dbReference type="EMBL" id="TCC36280.1"/>
    </source>
</evidence>
<dbReference type="Gene3D" id="3.90.870.20">
    <property type="entry name" value="Carbamoyltransferase, C-terminal domain"/>
    <property type="match status" value="1"/>
</dbReference>
<dbReference type="InterPro" id="IPR003696">
    <property type="entry name" value="Carbtransf_dom"/>
</dbReference>
<feature type="domain" description="Carbamoyltransferase" evidence="2">
    <location>
        <begin position="264"/>
        <end position="304"/>
    </location>
</feature>
<evidence type="ECO:0000259" key="2">
    <source>
        <dbReference type="Pfam" id="PF02543"/>
    </source>
</evidence>
<dbReference type="RefSeq" id="WP_131498106.1">
    <property type="nucleotide sequence ID" value="NZ_SJKC01000003.1"/>
</dbReference>